<dbReference type="SUPFAM" id="SSF54292">
    <property type="entry name" value="2Fe-2S ferredoxin-like"/>
    <property type="match status" value="1"/>
</dbReference>
<dbReference type="PANTHER" id="PTHR43112">
    <property type="entry name" value="FERREDOXIN"/>
    <property type="match status" value="1"/>
</dbReference>
<dbReference type="CDD" id="cd00207">
    <property type="entry name" value="fer2"/>
    <property type="match status" value="1"/>
</dbReference>
<evidence type="ECO:0000313" key="11">
    <source>
        <dbReference type="Proteomes" id="UP001285263"/>
    </source>
</evidence>
<dbReference type="PANTHER" id="PTHR43112:SF3">
    <property type="entry name" value="FERREDOXIN-2, CHLOROPLASTIC"/>
    <property type="match status" value="1"/>
</dbReference>
<organism evidence="10 11">
    <name type="scientific">Roseateles agri</name>
    <dbReference type="NCBI Taxonomy" id="3098619"/>
    <lineage>
        <taxon>Bacteria</taxon>
        <taxon>Pseudomonadati</taxon>
        <taxon>Pseudomonadota</taxon>
        <taxon>Betaproteobacteria</taxon>
        <taxon>Burkholderiales</taxon>
        <taxon>Sphaerotilaceae</taxon>
        <taxon>Roseateles</taxon>
    </lineage>
</organism>
<dbReference type="Gene3D" id="3.10.20.30">
    <property type="match status" value="1"/>
</dbReference>
<gene>
    <name evidence="10" type="ORF">SNE35_27700</name>
</gene>
<keyword evidence="11" id="KW-1185">Reference proteome</keyword>
<protein>
    <submittedName>
        <fullName evidence="10">2Fe-2S iron-sulfur cluster-binding protein</fullName>
    </submittedName>
</protein>
<evidence type="ECO:0000256" key="3">
    <source>
        <dbReference type="ARBA" id="ARBA00022714"/>
    </source>
</evidence>
<keyword evidence="6" id="KW-0408">Iron</keyword>
<accession>A0ABU5DQC2</accession>
<evidence type="ECO:0000256" key="7">
    <source>
        <dbReference type="ARBA" id="ARBA00023014"/>
    </source>
</evidence>
<evidence type="ECO:0000259" key="9">
    <source>
        <dbReference type="PROSITE" id="PS51085"/>
    </source>
</evidence>
<dbReference type="EMBL" id="JAXCLA010000010">
    <property type="protein sequence ID" value="MDY0748314.1"/>
    <property type="molecule type" value="Genomic_DNA"/>
</dbReference>
<evidence type="ECO:0000256" key="1">
    <source>
        <dbReference type="ARBA" id="ARBA00007874"/>
    </source>
</evidence>
<dbReference type="RefSeq" id="WP_320426286.1">
    <property type="nucleotide sequence ID" value="NZ_JAXCLA010000010.1"/>
</dbReference>
<comment type="cofactor">
    <cofactor evidence="8">
        <name>[2Fe-2S] cluster</name>
        <dbReference type="ChEBI" id="CHEBI:190135"/>
    </cofactor>
</comment>
<dbReference type="PROSITE" id="PS51085">
    <property type="entry name" value="2FE2S_FER_2"/>
    <property type="match status" value="1"/>
</dbReference>
<feature type="domain" description="2Fe-2S ferredoxin-type" evidence="9">
    <location>
        <begin position="7"/>
        <end position="96"/>
    </location>
</feature>
<keyword evidence="4" id="KW-0479">Metal-binding</keyword>
<dbReference type="InterPro" id="IPR012675">
    <property type="entry name" value="Beta-grasp_dom_sf"/>
</dbReference>
<evidence type="ECO:0000256" key="6">
    <source>
        <dbReference type="ARBA" id="ARBA00023004"/>
    </source>
</evidence>
<comment type="caution">
    <text evidence="10">The sequence shown here is derived from an EMBL/GenBank/DDBJ whole genome shotgun (WGS) entry which is preliminary data.</text>
</comment>
<evidence type="ECO:0000256" key="4">
    <source>
        <dbReference type="ARBA" id="ARBA00022723"/>
    </source>
</evidence>
<keyword evidence="3" id="KW-0001">2Fe-2S</keyword>
<dbReference type="InterPro" id="IPR036010">
    <property type="entry name" value="2Fe-2S_ferredoxin-like_sf"/>
</dbReference>
<dbReference type="Proteomes" id="UP001285263">
    <property type="component" value="Unassembled WGS sequence"/>
</dbReference>
<keyword evidence="5" id="KW-0249">Electron transport</keyword>
<evidence type="ECO:0000313" key="10">
    <source>
        <dbReference type="EMBL" id="MDY0748314.1"/>
    </source>
</evidence>
<dbReference type="InterPro" id="IPR001041">
    <property type="entry name" value="2Fe-2S_ferredoxin-type"/>
</dbReference>
<keyword evidence="7" id="KW-0411">Iron-sulfur</keyword>
<sequence>MTAPDSFRIQIEPQGWSFDCPPDETLLTAALAAGIELPNSCRNGTCRACIARLVAGRIEHKIKWPGLSFDEKQDGWILPCVACPREGVTIEQPHALQRPDR</sequence>
<dbReference type="Pfam" id="PF00111">
    <property type="entry name" value="Fer2"/>
    <property type="match status" value="1"/>
</dbReference>
<evidence type="ECO:0000256" key="8">
    <source>
        <dbReference type="ARBA" id="ARBA00034078"/>
    </source>
</evidence>
<reference evidence="10 11" key="1">
    <citation type="submission" date="2023-11" db="EMBL/GenBank/DDBJ databases">
        <title>Paucibacter sp. nov., isolated from fresh soil in Korea.</title>
        <authorList>
            <person name="Le N.T.T."/>
        </authorList>
    </citation>
    <scope>NUCLEOTIDE SEQUENCE [LARGE SCALE GENOMIC DNA]</scope>
    <source>
        <strain evidence="10 11">R3-3</strain>
    </source>
</reference>
<name>A0ABU5DQC2_9BURK</name>
<evidence type="ECO:0000256" key="5">
    <source>
        <dbReference type="ARBA" id="ARBA00022982"/>
    </source>
</evidence>
<keyword evidence="2" id="KW-0813">Transport</keyword>
<proteinExistence type="inferred from homology"/>
<comment type="similarity">
    <text evidence="1">Belongs to the 2Fe2S plant-type ferredoxin family.</text>
</comment>
<evidence type="ECO:0000256" key="2">
    <source>
        <dbReference type="ARBA" id="ARBA00022448"/>
    </source>
</evidence>